<organism evidence="1">
    <name type="scientific">uncultured Gemmatimonadota bacterium</name>
    <dbReference type="NCBI Taxonomy" id="203437"/>
    <lineage>
        <taxon>Bacteria</taxon>
        <taxon>Pseudomonadati</taxon>
        <taxon>Gemmatimonadota</taxon>
        <taxon>environmental samples</taxon>
    </lineage>
</organism>
<dbReference type="InterPro" id="IPR021799">
    <property type="entry name" value="PIN-like_prokaryotic"/>
</dbReference>
<evidence type="ECO:0008006" key="2">
    <source>
        <dbReference type="Google" id="ProtNLM"/>
    </source>
</evidence>
<accession>A0A6J4LWP3</accession>
<reference evidence="1" key="1">
    <citation type="submission" date="2020-02" db="EMBL/GenBank/DDBJ databases">
        <authorList>
            <person name="Meier V. D."/>
        </authorList>
    </citation>
    <scope>NUCLEOTIDE SEQUENCE</scope>
    <source>
        <strain evidence="1">AVDCRST_MAG68</strain>
    </source>
</reference>
<sequence>MLVVADTSALLALAACTRLELLDSLFDEVRVPPAVLRECTEAGKPSADVLGAYLRDRVAEVDLGEFVIAAAGLGRGELEAMALYKRLHADRLLLDDSRARKVARFNGVQVVGSAGVLLLAKSEGLVPAVLPLLKQIQAAGIYLSEPLVAEVLQIAGEA</sequence>
<dbReference type="Pfam" id="PF11848">
    <property type="entry name" value="DUF3368"/>
    <property type="match status" value="1"/>
</dbReference>
<evidence type="ECO:0000313" key="1">
    <source>
        <dbReference type="EMBL" id="CAA9343370.1"/>
    </source>
</evidence>
<name>A0A6J4LWP3_9BACT</name>
<protein>
    <recommendedName>
        <fullName evidence="2">DUF3368 domain-containing protein</fullName>
    </recommendedName>
</protein>
<dbReference type="AlphaFoldDB" id="A0A6J4LWP3"/>
<proteinExistence type="predicted"/>
<dbReference type="EMBL" id="CADCTW010000150">
    <property type="protein sequence ID" value="CAA9343370.1"/>
    <property type="molecule type" value="Genomic_DNA"/>
</dbReference>
<dbReference type="PANTHER" id="PTHR39550:SF1">
    <property type="entry name" value="SLL0658 PROTEIN"/>
    <property type="match status" value="1"/>
</dbReference>
<dbReference type="PANTHER" id="PTHR39550">
    <property type="entry name" value="SLL0658 PROTEIN"/>
    <property type="match status" value="1"/>
</dbReference>
<gene>
    <name evidence="1" type="ORF">AVDCRST_MAG68-3165</name>
</gene>